<feature type="signal peptide" evidence="1">
    <location>
        <begin position="1"/>
        <end position="25"/>
    </location>
</feature>
<accession>A0A0B7AYP2</accession>
<sequence>MHICCFDMRIVPLLLLTLQDTTTYSYRCGFCSNEKVVIPHTLTNVIPDMVYSASPTSYGSCR</sequence>
<organism evidence="2">
    <name type="scientific">Arion vulgaris</name>
    <dbReference type="NCBI Taxonomy" id="1028688"/>
    <lineage>
        <taxon>Eukaryota</taxon>
        <taxon>Metazoa</taxon>
        <taxon>Spiralia</taxon>
        <taxon>Lophotrochozoa</taxon>
        <taxon>Mollusca</taxon>
        <taxon>Gastropoda</taxon>
        <taxon>Heterobranchia</taxon>
        <taxon>Euthyneura</taxon>
        <taxon>Panpulmonata</taxon>
        <taxon>Eupulmonata</taxon>
        <taxon>Stylommatophora</taxon>
        <taxon>Helicina</taxon>
        <taxon>Arionoidea</taxon>
        <taxon>Arionidae</taxon>
        <taxon>Arion</taxon>
    </lineage>
</organism>
<evidence type="ECO:0000256" key="1">
    <source>
        <dbReference type="SAM" id="SignalP"/>
    </source>
</evidence>
<proteinExistence type="predicted"/>
<protein>
    <recommendedName>
        <fullName evidence="3">LITAF domain-containing protein</fullName>
    </recommendedName>
</protein>
<keyword evidence="1" id="KW-0732">Signal</keyword>
<feature type="chain" id="PRO_5002111902" description="LITAF domain-containing protein" evidence="1">
    <location>
        <begin position="26"/>
        <end position="62"/>
    </location>
</feature>
<name>A0A0B7AYP2_9EUPU</name>
<dbReference type="EMBL" id="HACG01038100">
    <property type="protein sequence ID" value="CEK84965.1"/>
    <property type="molecule type" value="Transcribed_RNA"/>
</dbReference>
<evidence type="ECO:0000313" key="2">
    <source>
        <dbReference type="EMBL" id="CEK84965.1"/>
    </source>
</evidence>
<reference evidence="2" key="1">
    <citation type="submission" date="2014-12" db="EMBL/GenBank/DDBJ databases">
        <title>Insight into the proteome of Arion vulgaris.</title>
        <authorList>
            <person name="Aradska J."/>
            <person name="Bulat T."/>
            <person name="Smidak R."/>
            <person name="Sarate P."/>
            <person name="Gangsoo J."/>
            <person name="Sialana F."/>
            <person name="Bilban M."/>
            <person name="Lubec G."/>
        </authorList>
    </citation>
    <scope>NUCLEOTIDE SEQUENCE</scope>
    <source>
        <tissue evidence="2">Skin</tissue>
    </source>
</reference>
<evidence type="ECO:0008006" key="3">
    <source>
        <dbReference type="Google" id="ProtNLM"/>
    </source>
</evidence>
<gene>
    <name evidence="2" type="primary">ORF145501</name>
</gene>
<dbReference type="AlphaFoldDB" id="A0A0B7AYP2"/>